<accession>A0A7S4DDY3</accession>
<keyword evidence="1" id="KW-1133">Transmembrane helix</keyword>
<keyword evidence="1" id="KW-0472">Membrane</keyword>
<gene>
    <name evidence="2" type="ORF">HAKA00212_LOCUS22146</name>
</gene>
<dbReference type="EMBL" id="HBIU01049894">
    <property type="protein sequence ID" value="CAE0643509.1"/>
    <property type="molecule type" value="Transcribed_RNA"/>
</dbReference>
<reference evidence="2" key="1">
    <citation type="submission" date="2021-01" db="EMBL/GenBank/DDBJ databases">
        <authorList>
            <person name="Corre E."/>
            <person name="Pelletier E."/>
            <person name="Niang G."/>
            <person name="Scheremetjew M."/>
            <person name="Finn R."/>
            <person name="Kale V."/>
            <person name="Holt S."/>
            <person name="Cochrane G."/>
            <person name="Meng A."/>
            <person name="Brown T."/>
            <person name="Cohen L."/>
        </authorList>
    </citation>
    <scope>NUCLEOTIDE SEQUENCE</scope>
    <source>
        <strain evidence="2">CCMP3107</strain>
    </source>
</reference>
<evidence type="ECO:0000256" key="1">
    <source>
        <dbReference type="SAM" id="Phobius"/>
    </source>
</evidence>
<organism evidence="2">
    <name type="scientific">Heterosigma akashiwo</name>
    <name type="common">Chromophytic alga</name>
    <name type="synonym">Heterosigma carterae</name>
    <dbReference type="NCBI Taxonomy" id="2829"/>
    <lineage>
        <taxon>Eukaryota</taxon>
        <taxon>Sar</taxon>
        <taxon>Stramenopiles</taxon>
        <taxon>Ochrophyta</taxon>
        <taxon>Raphidophyceae</taxon>
        <taxon>Chattonellales</taxon>
        <taxon>Chattonellaceae</taxon>
        <taxon>Heterosigma</taxon>
    </lineage>
</organism>
<sequence>MIIMFGQEKGERGKAHTLFLVVLGPSLLLSLLLWWRLISSQEKNQKEKQEGKGNASNDKNAPAALRVRPPQRQLLAQLARALGEVLLDLRNNLLCKLFSLREEGWVSWHWLSTILFRVVISTLDEFQQGFLGAGPLVGVHLPLAEKFQRWEAPNPKALQKFSVLGTVYFCNNHIGSLNLHCKFFPHWSEPFAVPTPVDITVKERHILIQSNHFQDNIVD</sequence>
<keyword evidence="1" id="KW-0812">Transmembrane</keyword>
<protein>
    <submittedName>
        <fullName evidence="2">Uncharacterized protein</fullName>
    </submittedName>
</protein>
<name>A0A7S4DDY3_HETAK</name>
<feature type="transmembrane region" description="Helical" evidence="1">
    <location>
        <begin position="18"/>
        <end position="38"/>
    </location>
</feature>
<evidence type="ECO:0000313" key="2">
    <source>
        <dbReference type="EMBL" id="CAE0643509.1"/>
    </source>
</evidence>
<dbReference type="AlphaFoldDB" id="A0A7S4DDY3"/>
<proteinExistence type="predicted"/>